<keyword evidence="4" id="KW-0732">Signal</keyword>
<dbReference type="Pfam" id="PF00703">
    <property type="entry name" value="Glyco_hydro_2"/>
    <property type="match status" value="1"/>
</dbReference>
<feature type="domain" description="DUF4982" evidence="8">
    <location>
        <begin position="646"/>
        <end position="703"/>
    </location>
</feature>
<dbReference type="InterPro" id="IPR051913">
    <property type="entry name" value="GH2_Domain-Containing"/>
</dbReference>
<protein>
    <submittedName>
        <fullName evidence="9">Glycoside hydrolase family 2 TIM barrel-domain containing protein</fullName>
    </submittedName>
</protein>
<keyword evidence="2 9" id="KW-0378">Hydrolase</keyword>
<evidence type="ECO:0000259" key="5">
    <source>
        <dbReference type="Pfam" id="PF00703"/>
    </source>
</evidence>
<dbReference type="PRINTS" id="PR00132">
    <property type="entry name" value="GLHYDRLASE2"/>
</dbReference>
<evidence type="ECO:0000313" key="10">
    <source>
        <dbReference type="Proteomes" id="UP001267426"/>
    </source>
</evidence>
<dbReference type="SUPFAM" id="SSF51445">
    <property type="entry name" value="(Trans)glycosidases"/>
    <property type="match status" value="1"/>
</dbReference>
<dbReference type="GO" id="GO:0016787">
    <property type="term" value="F:hydrolase activity"/>
    <property type="evidence" value="ECO:0007669"/>
    <property type="project" value="UniProtKB-KW"/>
</dbReference>
<feature type="domain" description="Glycoside hydrolase family 2 immunoglobulin-like beta-sandwich" evidence="5">
    <location>
        <begin position="192"/>
        <end position="295"/>
    </location>
</feature>
<keyword evidence="10" id="KW-1185">Reference proteome</keyword>
<evidence type="ECO:0000256" key="3">
    <source>
        <dbReference type="ARBA" id="ARBA00023295"/>
    </source>
</evidence>
<dbReference type="Proteomes" id="UP001267426">
    <property type="component" value="Unassembled WGS sequence"/>
</dbReference>
<comment type="similarity">
    <text evidence="1">Belongs to the glycosyl hydrolase 2 family.</text>
</comment>
<dbReference type="InterPro" id="IPR006103">
    <property type="entry name" value="Glyco_hydro_2_cat"/>
</dbReference>
<reference evidence="9 10" key="1">
    <citation type="submission" date="2023-09" db="EMBL/GenBank/DDBJ databases">
        <authorList>
            <person name="Rey-Velasco X."/>
        </authorList>
    </citation>
    <scope>NUCLEOTIDE SEQUENCE [LARGE SCALE GENOMIC DNA]</scope>
    <source>
        <strain evidence="9 10">F394</strain>
    </source>
</reference>
<organism evidence="9 10">
    <name type="scientific">Rubrivirga litoralis</name>
    <dbReference type="NCBI Taxonomy" id="3075598"/>
    <lineage>
        <taxon>Bacteria</taxon>
        <taxon>Pseudomonadati</taxon>
        <taxon>Rhodothermota</taxon>
        <taxon>Rhodothermia</taxon>
        <taxon>Rhodothermales</taxon>
        <taxon>Rubricoccaceae</taxon>
        <taxon>Rubrivirga</taxon>
    </lineage>
</organism>
<keyword evidence="3" id="KW-0326">Glycosidase</keyword>
<dbReference type="PANTHER" id="PTHR42732:SF1">
    <property type="entry name" value="BETA-MANNOSIDASE"/>
    <property type="match status" value="1"/>
</dbReference>
<dbReference type="Pfam" id="PF02836">
    <property type="entry name" value="Glyco_hydro_2_C"/>
    <property type="match status" value="1"/>
</dbReference>
<dbReference type="InterPro" id="IPR013783">
    <property type="entry name" value="Ig-like_fold"/>
</dbReference>
<dbReference type="InterPro" id="IPR036156">
    <property type="entry name" value="Beta-gal/glucu_dom_sf"/>
</dbReference>
<accession>A0ABU3BNN5</accession>
<evidence type="ECO:0000259" key="7">
    <source>
        <dbReference type="Pfam" id="PF02837"/>
    </source>
</evidence>
<evidence type="ECO:0000259" key="8">
    <source>
        <dbReference type="Pfam" id="PF16355"/>
    </source>
</evidence>
<dbReference type="PANTHER" id="PTHR42732">
    <property type="entry name" value="BETA-GALACTOSIDASE"/>
    <property type="match status" value="1"/>
</dbReference>
<evidence type="ECO:0000256" key="4">
    <source>
        <dbReference type="SAM" id="SignalP"/>
    </source>
</evidence>
<dbReference type="Gene3D" id="2.60.40.10">
    <property type="entry name" value="Immunoglobulins"/>
    <property type="match status" value="2"/>
</dbReference>
<evidence type="ECO:0000256" key="2">
    <source>
        <dbReference type="ARBA" id="ARBA00022801"/>
    </source>
</evidence>
<proteinExistence type="inferred from homology"/>
<dbReference type="InterPro" id="IPR032311">
    <property type="entry name" value="DUF4982"/>
</dbReference>
<feature type="signal peptide" evidence="4">
    <location>
        <begin position="1"/>
        <end position="36"/>
    </location>
</feature>
<dbReference type="SUPFAM" id="SSF49785">
    <property type="entry name" value="Galactose-binding domain-like"/>
    <property type="match status" value="1"/>
</dbReference>
<evidence type="ECO:0000259" key="6">
    <source>
        <dbReference type="Pfam" id="PF02836"/>
    </source>
</evidence>
<dbReference type="Pfam" id="PF16355">
    <property type="entry name" value="DUF4982"/>
    <property type="match status" value="1"/>
</dbReference>
<dbReference type="InterPro" id="IPR017853">
    <property type="entry name" value="GH"/>
</dbReference>
<dbReference type="SUPFAM" id="SSF49303">
    <property type="entry name" value="beta-Galactosidase/glucuronidase domain"/>
    <property type="match status" value="1"/>
</dbReference>
<dbReference type="InterPro" id="IPR008979">
    <property type="entry name" value="Galactose-bd-like_sf"/>
</dbReference>
<evidence type="ECO:0000313" key="9">
    <source>
        <dbReference type="EMBL" id="MDT0630911.1"/>
    </source>
</evidence>
<feature type="domain" description="Glycosyl hydrolases family 2 sugar binding" evidence="7">
    <location>
        <begin position="90"/>
        <end position="190"/>
    </location>
</feature>
<name>A0ABU3BNN5_9BACT</name>
<dbReference type="EMBL" id="JAVRHT010000006">
    <property type="protein sequence ID" value="MDT0630911.1"/>
    <property type="molecule type" value="Genomic_DNA"/>
</dbReference>
<dbReference type="Gene3D" id="2.60.120.260">
    <property type="entry name" value="Galactose-binding domain-like"/>
    <property type="match status" value="1"/>
</dbReference>
<comment type="caution">
    <text evidence="9">The sequence shown here is derived from an EMBL/GenBank/DDBJ whole genome shotgun (WGS) entry which is preliminary data.</text>
</comment>
<dbReference type="InterPro" id="IPR006104">
    <property type="entry name" value="Glyco_hydro_2_N"/>
</dbReference>
<dbReference type="RefSeq" id="WP_311662248.1">
    <property type="nucleotide sequence ID" value="NZ_JAVRHT010000006.1"/>
</dbReference>
<feature type="domain" description="Glycoside hydrolase family 2 catalytic" evidence="6">
    <location>
        <begin position="303"/>
        <end position="506"/>
    </location>
</feature>
<evidence type="ECO:0000256" key="1">
    <source>
        <dbReference type="ARBA" id="ARBA00007401"/>
    </source>
</evidence>
<gene>
    <name evidence="9" type="ORF">RM540_04045</name>
</gene>
<dbReference type="InterPro" id="IPR006102">
    <property type="entry name" value="Ig-like_GH2"/>
</dbReference>
<feature type="chain" id="PRO_5045608602" evidence="4">
    <location>
        <begin position="37"/>
        <end position="825"/>
    </location>
</feature>
<dbReference type="InterPro" id="IPR006101">
    <property type="entry name" value="Glyco_hydro_2"/>
</dbReference>
<dbReference type="Pfam" id="PF02837">
    <property type="entry name" value="Glyco_hydro_2_N"/>
    <property type="match status" value="1"/>
</dbReference>
<sequence>MSVSPARLSPVLTTLRFRSALVAVALAFLVLSDAQAQRVVTNVNADWDYLEEAHADVADALAADGWEPISLPHSWNVWDTTDIVPGYRRDASWYRRTITAPPGADRRTILYFEGAAMTADVYVDGAYAGGHVGGYVGFDVDLTDHVTPGAEHEVMVRVSNAYDPDLIPSQKADYFLFGGLTRDVWLKSVPETYIDRAHVLTPTVSAEEAEATVRVRLAGGGAAGLTAAARLVDPDGRTVDTAQAPAAGGVVDLAFDTVARPALWSPDRPALYSVEVDLMRGGETIDSVTEPLGFRWFSFEPGGAFFLNGERLLLRGTHRHEEHAGYASAMPNALHRRDMEMMKEVGANFVRLGHYPQDPVVYQAADSLGIILWDELPWNRGGAGGAAWQANTERLLREQIDQNLNHPSILFWSLGNEIYWLPDVPGGDDPDLLRATVAHLDSVAHALDPSRMTAMRKYYDGDDLVDVFSPSIWAGWYSGVYTKYAEAIEKAQAEYPHLLHMEYGGSSHVGRHTETPIDGEGLVDPDEFSEAVNQVAVANIAQNGDWSENYIVDLFDWHLRVSETMPTFSGNAQWAFKDFGTPLRPENDLPFVNQKGLVDRAGRPKDAYYVFKSYWTSAVEGDDPFCYIESPTWTERTGPVGEPRETSVYCNTDAAHLYLNGESLGMHEKDIAAFPASGLSWQVPFVEGPNELVAVGFVGGAEVTRDSLAVSYATTPPGTASDLVLSTAPLANGNVLVVATMLDAEGRRVLDYEEPVYFSHDGDGEILVDWGTPTRSQRVSMANGRAAIEFVPTTGGRAVVSVLNQDFKGTYLVVPASEMESVQSP</sequence>
<dbReference type="Gene3D" id="3.20.20.80">
    <property type="entry name" value="Glycosidases"/>
    <property type="match status" value="1"/>
</dbReference>